<organism evidence="1 2">
    <name type="scientific">Schleiferilactobacillus harbinensis DSM 16991</name>
    <dbReference type="NCBI Taxonomy" id="1122147"/>
    <lineage>
        <taxon>Bacteria</taxon>
        <taxon>Bacillati</taxon>
        <taxon>Bacillota</taxon>
        <taxon>Bacilli</taxon>
        <taxon>Lactobacillales</taxon>
        <taxon>Lactobacillaceae</taxon>
        <taxon>Schleiferilactobacillus</taxon>
    </lineage>
</organism>
<sequence>MKLFMKRLGIAVAAMAVLGVGFLVMLKAGRLAATHNSNSARNHIYTTLKQKNAYRFPTGNLTVLTSDGNALLKPDLSFKKVKNKKHPAVGYRIFAATVNPILFTSEVHIPANLRSGDLIKIQLPFPARMLGGSTKITLHTAQTDVRYTGNNFGIIGDSRTSKEIGIMVDYAYKPNKKKTKRNDFTQLKPAAGTTVPVTISTERSQPTPGMQSATIRAEAADSLNWKKPNYRAGERILSFHVLAYQAEPTLAELKLTQDGQDISSKVQYTLAPESTNLTGLRRYTVTLTAVAAITGAPVTGQFQIHGDLALSRYYPGDSFSQYGY</sequence>
<dbReference type="EMBL" id="AZFW01000030">
    <property type="protein sequence ID" value="KRM28641.1"/>
    <property type="molecule type" value="Genomic_DNA"/>
</dbReference>
<proteinExistence type="predicted"/>
<dbReference type="PATRIC" id="fig|1122147.4.peg.1784"/>
<comment type="caution">
    <text evidence="1">The sequence shown here is derived from an EMBL/GenBank/DDBJ whole genome shotgun (WGS) entry which is preliminary data.</text>
</comment>
<dbReference type="Proteomes" id="UP000050949">
    <property type="component" value="Unassembled WGS sequence"/>
</dbReference>
<evidence type="ECO:0000313" key="1">
    <source>
        <dbReference type="EMBL" id="KRM28641.1"/>
    </source>
</evidence>
<dbReference type="OrthoDB" id="9904258at2"/>
<protein>
    <submittedName>
        <fullName evidence="1">Uncharacterized protein</fullName>
    </submittedName>
</protein>
<name>A0A0R1XFW8_9LACO</name>
<reference evidence="1 2" key="1">
    <citation type="journal article" date="2015" name="Genome Announc.">
        <title>Expanding the biotechnology potential of lactobacilli through comparative genomics of 213 strains and associated genera.</title>
        <authorList>
            <person name="Sun Z."/>
            <person name="Harris H.M."/>
            <person name="McCann A."/>
            <person name="Guo C."/>
            <person name="Argimon S."/>
            <person name="Zhang W."/>
            <person name="Yang X."/>
            <person name="Jeffery I.B."/>
            <person name="Cooney J.C."/>
            <person name="Kagawa T.F."/>
            <person name="Liu W."/>
            <person name="Song Y."/>
            <person name="Salvetti E."/>
            <person name="Wrobel A."/>
            <person name="Rasinkangas P."/>
            <person name="Parkhill J."/>
            <person name="Rea M.C."/>
            <person name="O'Sullivan O."/>
            <person name="Ritari J."/>
            <person name="Douillard F.P."/>
            <person name="Paul Ross R."/>
            <person name="Yang R."/>
            <person name="Briner A.E."/>
            <person name="Felis G.E."/>
            <person name="de Vos W.M."/>
            <person name="Barrangou R."/>
            <person name="Klaenhammer T.R."/>
            <person name="Caufield P.W."/>
            <person name="Cui Y."/>
            <person name="Zhang H."/>
            <person name="O'Toole P.W."/>
        </authorList>
    </citation>
    <scope>NUCLEOTIDE SEQUENCE [LARGE SCALE GENOMIC DNA]</scope>
    <source>
        <strain evidence="1 2">DSM 16991</strain>
    </source>
</reference>
<evidence type="ECO:0000313" key="2">
    <source>
        <dbReference type="Proteomes" id="UP000050949"/>
    </source>
</evidence>
<dbReference type="eggNOG" id="ENOG5030AQ4">
    <property type="taxonomic scope" value="Bacteria"/>
</dbReference>
<gene>
    <name evidence="1" type="ORF">FC91_GL001726</name>
</gene>
<accession>A0A0R1XFW8</accession>
<dbReference type="RefSeq" id="WP_027828554.1">
    <property type="nucleotide sequence ID" value="NZ_AUEH01000022.1"/>
</dbReference>
<dbReference type="AlphaFoldDB" id="A0A0R1XFW8"/>